<gene>
    <name evidence="2" type="ORF">ElyMa_000006500</name>
</gene>
<evidence type="ECO:0000313" key="2">
    <source>
        <dbReference type="EMBL" id="GFR57667.1"/>
    </source>
</evidence>
<keyword evidence="1" id="KW-0732">Signal</keyword>
<evidence type="ECO:0000313" key="3">
    <source>
        <dbReference type="Proteomes" id="UP000762676"/>
    </source>
</evidence>
<protein>
    <recommendedName>
        <fullName evidence="4">SMB domain-containing protein</fullName>
    </recommendedName>
</protein>
<name>A0AAV4E9G5_9GAST</name>
<feature type="chain" id="PRO_5043315712" description="SMB domain-containing protein" evidence="1">
    <location>
        <begin position="24"/>
        <end position="386"/>
    </location>
</feature>
<comment type="caution">
    <text evidence="2">The sequence shown here is derived from an EMBL/GenBank/DDBJ whole genome shotgun (WGS) entry which is preliminary data.</text>
</comment>
<reference evidence="2 3" key="1">
    <citation type="journal article" date="2021" name="Elife">
        <title>Chloroplast acquisition without the gene transfer in kleptoplastic sea slugs, Plakobranchus ocellatus.</title>
        <authorList>
            <person name="Maeda T."/>
            <person name="Takahashi S."/>
            <person name="Yoshida T."/>
            <person name="Shimamura S."/>
            <person name="Takaki Y."/>
            <person name="Nagai Y."/>
            <person name="Toyoda A."/>
            <person name="Suzuki Y."/>
            <person name="Arimoto A."/>
            <person name="Ishii H."/>
            <person name="Satoh N."/>
            <person name="Nishiyama T."/>
            <person name="Hasebe M."/>
            <person name="Maruyama T."/>
            <person name="Minagawa J."/>
            <person name="Obokata J."/>
            <person name="Shigenobu S."/>
        </authorList>
    </citation>
    <scope>NUCLEOTIDE SEQUENCE [LARGE SCALE GENOMIC DNA]</scope>
</reference>
<proteinExistence type="predicted"/>
<dbReference type="Proteomes" id="UP000762676">
    <property type="component" value="Unassembled WGS sequence"/>
</dbReference>
<dbReference type="EMBL" id="BMAT01000024">
    <property type="protein sequence ID" value="GFR57667.1"/>
    <property type="molecule type" value="Genomic_DNA"/>
</dbReference>
<sequence>MKENQIAGLLILMCLLFILKVRAAEISVTIDNWKEFHVHHCGLVCQNGSRVRLYAEKDCERPACFPCDCEPTCSKLDTCCPEGAVQPDGSVILFKDKREQPNIMPPYKEQIQCGVVAYVKYRRFVQVASCPSLSRTLNTSTAVTLETRKLCEEMNDNSAADFFGPFVDVHTGLVFRNKFCALCNGYSLRTADATPEPKTVLSASHKDKMAAPWAVKVNCLHYQFMFAAKSQKQLLDMALIPTYGCEILNAKALSERQPTQCFRTRPELEDYENLKCGTVLMNLCHNLNSVSLGVSGAKNIFCFICRGYHPIHRKTKTRGVCYVLGGFSKNPFVYPPITLLLGLSAQKTAYNTEERNKCSSESQWVDVHAWAASVQSLRSCCAWCSN</sequence>
<feature type="signal peptide" evidence="1">
    <location>
        <begin position="1"/>
        <end position="23"/>
    </location>
</feature>
<keyword evidence="3" id="KW-1185">Reference proteome</keyword>
<dbReference type="AlphaFoldDB" id="A0AAV4E9G5"/>
<evidence type="ECO:0000256" key="1">
    <source>
        <dbReference type="SAM" id="SignalP"/>
    </source>
</evidence>
<evidence type="ECO:0008006" key="4">
    <source>
        <dbReference type="Google" id="ProtNLM"/>
    </source>
</evidence>
<accession>A0AAV4E9G5</accession>
<organism evidence="2 3">
    <name type="scientific">Elysia marginata</name>
    <dbReference type="NCBI Taxonomy" id="1093978"/>
    <lineage>
        <taxon>Eukaryota</taxon>
        <taxon>Metazoa</taxon>
        <taxon>Spiralia</taxon>
        <taxon>Lophotrochozoa</taxon>
        <taxon>Mollusca</taxon>
        <taxon>Gastropoda</taxon>
        <taxon>Heterobranchia</taxon>
        <taxon>Euthyneura</taxon>
        <taxon>Panpulmonata</taxon>
        <taxon>Sacoglossa</taxon>
        <taxon>Placobranchoidea</taxon>
        <taxon>Plakobranchidae</taxon>
        <taxon>Elysia</taxon>
    </lineage>
</organism>